<dbReference type="AlphaFoldDB" id="A0A9D1QXA3"/>
<evidence type="ECO:0000256" key="1">
    <source>
        <dbReference type="SAM" id="MobiDB-lite"/>
    </source>
</evidence>
<dbReference type="PANTHER" id="PTHR43830:SF3">
    <property type="entry name" value="PROTEIN PSP1"/>
    <property type="match status" value="1"/>
</dbReference>
<reference evidence="3" key="2">
    <citation type="submission" date="2021-04" db="EMBL/GenBank/DDBJ databases">
        <authorList>
            <person name="Gilroy R."/>
        </authorList>
    </citation>
    <scope>NUCLEOTIDE SEQUENCE</scope>
    <source>
        <strain evidence="3">ChiSxjej5B17-1746</strain>
    </source>
</reference>
<dbReference type="InterPro" id="IPR007557">
    <property type="entry name" value="PSP1_C"/>
</dbReference>
<gene>
    <name evidence="3" type="ORF">H9874_01130</name>
</gene>
<feature type="region of interest" description="Disordered" evidence="1">
    <location>
        <begin position="308"/>
        <end position="346"/>
    </location>
</feature>
<dbReference type="NCBIfam" id="NF041131">
    <property type="entry name" value="RicT_YaaT_fam"/>
    <property type="match status" value="1"/>
</dbReference>
<dbReference type="EMBL" id="DXGI01000039">
    <property type="protein sequence ID" value="HIW77736.1"/>
    <property type="molecule type" value="Genomic_DNA"/>
</dbReference>
<proteinExistence type="predicted"/>
<sequence length="346" mass="39685">MKRILGLKFSHYGQIYFFYCDDPFIGRGDRVLAETGQGLGIATVMTLAERLPDDLPPENVREVLRKVTDEDLVTVEENDTLTYDAHRFCEARIRERQLDMKLVDVEVLFDRSKLVFYFTAPTRIDFRELVKDLVREYHTRIELRQIGVRHETQMLGAVGSCGMVCCCRRFLRKFVPVTIKMAKEQNLFLNPSKISGICGRLLCCLSYEQENYDIFHSSCPRLGKRYQTNRGPMKVLRANMFRNSVALLTDANEELELTLDEWQALEPRRPDAPPRPEGGEVRTEGKPAASRTHDELMVVMADPETIDDAFADCDEADQAGLDALGDAESDNAEEGLRPRKKRKRKR</sequence>
<dbReference type="Pfam" id="PF04468">
    <property type="entry name" value="PSP1"/>
    <property type="match status" value="1"/>
</dbReference>
<dbReference type="InterPro" id="IPR047767">
    <property type="entry name" value="PSP1-like"/>
</dbReference>
<protein>
    <recommendedName>
        <fullName evidence="2">PSP1 C-terminal domain-containing protein</fullName>
    </recommendedName>
</protein>
<organism evidence="3 4">
    <name type="scientific">Candidatus Bilophila faecipullorum</name>
    <dbReference type="NCBI Taxonomy" id="2838482"/>
    <lineage>
        <taxon>Bacteria</taxon>
        <taxon>Pseudomonadati</taxon>
        <taxon>Thermodesulfobacteriota</taxon>
        <taxon>Desulfovibrionia</taxon>
        <taxon>Desulfovibrionales</taxon>
        <taxon>Desulfovibrionaceae</taxon>
        <taxon>Bilophila</taxon>
    </lineage>
</organism>
<dbReference type="Proteomes" id="UP000824264">
    <property type="component" value="Unassembled WGS sequence"/>
</dbReference>
<feature type="compositionally biased region" description="Acidic residues" evidence="1">
    <location>
        <begin position="308"/>
        <end position="317"/>
    </location>
</feature>
<reference evidence="3" key="1">
    <citation type="journal article" date="2021" name="PeerJ">
        <title>Extensive microbial diversity within the chicken gut microbiome revealed by metagenomics and culture.</title>
        <authorList>
            <person name="Gilroy R."/>
            <person name="Ravi A."/>
            <person name="Getino M."/>
            <person name="Pursley I."/>
            <person name="Horton D.L."/>
            <person name="Alikhan N.F."/>
            <person name="Baker D."/>
            <person name="Gharbi K."/>
            <person name="Hall N."/>
            <person name="Watson M."/>
            <person name="Adriaenssens E.M."/>
            <person name="Foster-Nyarko E."/>
            <person name="Jarju S."/>
            <person name="Secka A."/>
            <person name="Antonio M."/>
            <person name="Oren A."/>
            <person name="Chaudhuri R.R."/>
            <person name="La Ragione R."/>
            <person name="Hildebrand F."/>
            <person name="Pallen M.J."/>
        </authorList>
    </citation>
    <scope>NUCLEOTIDE SEQUENCE</scope>
    <source>
        <strain evidence="3">ChiSxjej5B17-1746</strain>
    </source>
</reference>
<evidence type="ECO:0000313" key="4">
    <source>
        <dbReference type="Proteomes" id="UP000824264"/>
    </source>
</evidence>
<feature type="domain" description="PSP1 C-terminal" evidence="2">
    <location>
        <begin position="61"/>
        <end position="146"/>
    </location>
</feature>
<dbReference type="PANTHER" id="PTHR43830">
    <property type="entry name" value="PROTEIN PSP1"/>
    <property type="match status" value="1"/>
</dbReference>
<comment type="caution">
    <text evidence="3">The sequence shown here is derived from an EMBL/GenBank/DDBJ whole genome shotgun (WGS) entry which is preliminary data.</text>
</comment>
<evidence type="ECO:0000259" key="2">
    <source>
        <dbReference type="PROSITE" id="PS51411"/>
    </source>
</evidence>
<accession>A0A9D1QXA3</accession>
<feature type="compositionally biased region" description="Basic and acidic residues" evidence="1">
    <location>
        <begin position="266"/>
        <end position="294"/>
    </location>
</feature>
<dbReference type="PROSITE" id="PS51411">
    <property type="entry name" value="PSP1_C"/>
    <property type="match status" value="1"/>
</dbReference>
<evidence type="ECO:0000313" key="3">
    <source>
        <dbReference type="EMBL" id="HIW77736.1"/>
    </source>
</evidence>
<dbReference type="GO" id="GO:0005737">
    <property type="term" value="C:cytoplasm"/>
    <property type="evidence" value="ECO:0007669"/>
    <property type="project" value="TreeGrafter"/>
</dbReference>
<feature type="region of interest" description="Disordered" evidence="1">
    <location>
        <begin position="265"/>
        <end position="294"/>
    </location>
</feature>
<name>A0A9D1QXA3_9BACT</name>